<evidence type="ECO:0000256" key="2">
    <source>
        <dbReference type="ARBA" id="ARBA00022670"/>
    </source>
</evidence>
<evidence type="ECO:0000256" key="5">
    <source>
        <dbReference type="ARBA" id="ARBA00022801"/>
    </source>
</evidence>
<sequence length="394" mass="43682">MKPLQSMANNALKNTQTIIDEFGPRLAGTSACLNAADAIASKMEAVTDKVEKEHFFLYQGAFLGWIRILVVLYLAGGVLLWLNQPLVTVILLVLGLLILVLQFFLYKPLLDRFYPKKTGCNVIGTIEPEQDVKRQIIVSGHHDSARIFNFFIHQPKLYNLRVTGGIGLIVLMLLVGVFNVIVDLPTVELVLTIIVTAGFLLTGQMWFFASKNGTPGAGDNLIASTMTLELGQYFKNNPLQHTRIIMASFDAEEEGLRGARAYAKTHKQEFQELDTTLLNVDCPYYLKDVFFLTSDINGSVELSTELAKDLVTIATQKGYPAKHQPIAFLTGGTDAAELAKVGVKATTLMAMPWNNNERASVYHTPHDTVDAIEIEAVQATLDIFTEYIQQQDQK</sequence>
<gene>
    <name evidence="9" type="ORF">G4Z02_05510</name>
</gene>
<dbReference type="Gene3D" id="3.40.630.10">
    <property type="entry name" value="Zn peptidases"/>
    <property type="match status" value="1"/>
</dbReference>
<dbReference type="GO" id="GO:0046872">
    <property type="term" value="F:metal ion binding"/>
    <property type="evidence" value="ECO:0007669"/>
    <property type="project" value="UniProtKB-KW"/>
</dbReference>
<accession>A0A7L7KRL4</accession>
<evidence type="ECO:0000256" key="3">
    <source>
        <dbReference type="ARBA" id="ARBA00022723"/>
    </source>
</evidence>
<keyword evidence="1" id="KW-0031">Aminopeptidase</keyword>
<dbReference type="EMBL" id="CP048914">
    <property type="protein sequence ID" value="QMS85225.1"/>
    <property type="molecule type" value="Genomic_DNA"/>
</dbReference>
<dbReference type="GO" id="GO:0006508">
    <property type="term" value="P:proteolysis"/>
    <property type="evidence" value="ECO:0007669"/>
    <property type="project" value="UniProtKB-KW"/>
</dbReference>
<dbReference type="Pfam" id="PF04389">
    <property type="entry name" value="Peptidase_M28"/>
    <property type="match status" value="1"/>
</dbReference>
<evidence type="ECO:0000259" key="8">
    <source>
        <dbReference type="Pfam" id="PF04389"/>
    </source>
</evidence>
<organism evidence="9 10">
    <name type="scientific">Candidatus Xianfuyuplasma coldseepsis</name>
    <dbReference type="NCBI Taxonomy" id="2782163"/>
    <lineage>
        <taxon>Bacteria</taxon>
        <taxon>Bacillati</taxon>
        <taxon>Mycoplasmatota</taxon>
        <taxon>Mollicutes</taxon>
        <taxon>Candidatus Izemoplasmatales</taxon>
        <taxon>Candidatus Izemoplasmataceae</taxon>
        <taxon>Candidatus Xianfuyuplasma</taxon>
    </lineage>
</organism>
<keyword evidence="7" id="KW-0812">Transmembrane</keyword>
<evidence type="ECO:0000313" key="10">
    <source>
        <dbReference type="Proteomes" id="UP000514720"/>
    </source>
</evidence>
<feature type="domain" description="Peptidase M28" evidence="8">
    <location>
        <begin position="210"/>
        <end position="387"/>
    </location>
</feature>
<dbReference type="RefSeq" id="WP_258877006.1">
    <property type="nucleotide sequence ID" value="NZ_CP048914.1"/>
</dbReference>
<keyword evidence="7" id="KW-1133">Transmembrane helix</keyword>
<dbReference type="PANTHER" id="PTHR12147">
    <property type="entry name" value="METALLOPEPTIDASE M28 FAMILY MEMBER"/>
    <property type="match status" value="1"/>
</dbReference>
<dbReference type="SUPFAM" id="SSF53187">
    <property type="entry name" value="Zn-dependent exopeptidases"/>
    <property type="match status" value="1"/>
</dbReference>
<feature type="transmembrane region" description="Helical" evidence="7">
    <location>
        <begin position="158"/>
        <end position="181"/>
    </location>
</feature>
<feature type="transmembrane region" description="Helical" evidence="7">
    <location>
        <begin position="55"/>
        <end position="80"/>
    </location>
</feature>
<keyword evidence="5" id="KW-0378">Hydrolase</keyword>
<protein>
    <submittedName>
        <fullName evidence="9">Zn-dependent exopeptidase M28</fullName>
    </submittedName>
</protein>
<keyword evidence="3" id="KW-0479">Metal-binding</keyword>
<evidence type="ECO:0000256" key="4">
    <source>
        <dbReference type="ARBA" id="ARBA00022729"/>
    </source>
</evidence>
<evidence type="ECO:0000256" key="6">
    <source>
        <dbReference type="ARBA" id="ARBA00022833"/>
    </source>
</evidence>
<keyword evidence="2" id="KW-0645">Protease</keyword>
<dbReference type="InterPro" id="IPR007484">
    <property type="entry name" value="Peptidase_M28"/>
</dbReference>
<dbReference type="GO" id="GO:0004177">
    <property type="term" value="F:aminopeptidase activity"/>
    <property type="evidence" value="ECO:0007669"/>
    <property type="project" value="UniProtKB-KW"/>
</dbReference>
<dbReference type="AlphaFoldDB" id="A0A7L7KRL4"/>
<reference evidence="9 10" key="1">
    <citation type="submission" date="2020-02" db="EMBL/GenBank/DDBJ databases">
        <authorList>
            <person name="Zheng R.K."/>
            <person name="Sun C.M."/>
        </authorList>
    </citation>
    <scope>NUCLEOTIDE SEQUENCE [LARGE SCALE GENOMIC DNA]</scope>
    <source>
        <strain evidence="10">zrk13</strain>
    </source>
</reference>
<evidence type="ECO:0000256" key="7">
    <source>
        <dbReference type="SAM" id="Phobius"/>
    </source>
</evidence>
<keyword evidence="10" id="KW-1185">Reference proteome</keyword>
<keyword evidence="7" id="KW-0472">Membrane</keyword>
<name>A0A7L7KRL4_9MOLU</name>
<dbReference type="InterPro" id="IPR045175">
    <property type="entry name" value="M28_fam"/>
</dbReference>
<dbReference type="GO" id="GO:0008235">
    <property type="term" value="F:metalloexopeptidase activity"/>
    <property type="evidence" value="ECO:0007669"/>
    <property type="project" value="InterPro"/>
</dbReference>
<proteinExistence type="predicted"/>
<dbReference type="PANTHER" id="PTHR12147:SF56">
    <property type="entry name" value="AMINOPEPTIDASE YDR415C-RELATED"/>
    <property type="match status" value="1"/>
</dbReference>
<keyword evidence="6" id="KW-0862">Zinc</keyword>
<dbReference type="KEGG" id="xcl:G4Z02_05510"/>
<keyword evidence="4" id="KW-0732">Signal</keyword>
<evidence type="ECO:0000256" key="1">
    <source>
        <dbReference type="ARBA" id="ARBA00022438"/>
    </source>
</evidence>
<dbReference type="Proteomes" id="UP000514720">
    <property type="component" value="Chromosome"/>
</dbReference>
<evidence type="ECO:0000313" key="9">
    <source>
        <dbReference type="EMBL" id="QMS85225.1"/>
    </source>
</evidence>
<feature type="transmembrane region" description="Helical" evidence="7">
    <location>
        <begin position="86"/>
        <end position="106"/>
    </location>
</feature>
<feature type="transmembrane region" description="Helical" evidence="7">
    <location>
        <begin position="187"/>
        <end position="209"/>
    </location>
</feature>